<evidence type="ECO:0000313" key="4">
    <source>
        <dbReference type="EMBL" id="PZW36686.1"/>
    </source>
</evidence>
<feature type="compositionally biased region" description="Low complexity" evidence="1">
    <location>
        <begin position="165"/>
        <end position="176"/>
    </location>
</feature>
<protein>
    <submittedName>
        <fullName evidence="4">Putative zinc finger protein</fullName>
    </submittedName>
</protein>
<proteinExistence type="predicted"/>
<keyword evidence="5" id="KW-1185">Reference proteome</keyword>
<gene>
    <name evidence="4" type="ORF">EI42_00867</name>
</gene>
<feature type="compositionally biased region" description="Low complexity" evidence="1">
    <location>
        <begin position="131"/>
        <end position="140"/>
    </location>
</feature>
<dbReference type="InterPro" id="IPR041916">
    <property type="entry name" value="Anti_sigma_zinc_sf"/>
</dbReference>
<dbReference type="EMBL" id="QKUF01000001">
    <property type="protein sequence ID" value="PZW36686.1"/>
    <property type="molecule type" value="Genomic_DNA"/>
</dbReference>
<dbReference type="InterPro" id="IPR027383">
    <property type="entry name" value="Znf_put"/>
</dbReference>
<feature type="transmembrane region" description="Helical" evidence="2">
    <location>
        <begin position="92"/>
        <end position="115"/>
    </location>
</feature>
<feature type="region of interest" description="Disordered" evidence="1">
    <location>
        <begin position="125"/>
        <end position="176"/>
    </location>
</feature>
<feature type="domain" description="Putative zinc-finger" evidence="3">
    <location>
        <begin position="10"/>
        <end position="40"/>
    </location>
</feature>
<evidence type="ECO:0000256" key="2">
    <source>
        <dbReference type="SAM" id="Phobius"/>
    </source>
</evidence>
<keyword evidence="2" id="KW-0812">Transmembrane</keyword>
<evidence type="ECO:0000256" key="1">
    <source>
        <dbReference type="SAM" id="MobiDB-lite"/>
    </source>
</evidence>
<keyword evidence="2" id="KW-0472">Membrane</keyword>
<dbReference type="AlphaFoldDB" id="A0A326UEG8"/>
<feature type="compositionally biased region" description="Polar residues" evidence="1">
    <location>
        <begin position="141"/>
        <end position="160"/>
    </location>
</feature>
<accession>A0A326UEG8</accession>
<reference evidence="4 5" key="1">
    <citation type="submission" date="2018-06" db="EMBL/GenBank/DDBJ databases">
        <title>Genomic Encyclopedia of Archaeal and Bacterial Type Strains, Phase II (KMG-II): from individual species to whole genera.</title>
        <authorList>
            <person name="Goeker M."/>
        </authorList>
    </citation>
    <scope>NUCLEOTIDE SEQUENCE [LARGE SCALE GENOMIC DNA]</scope>
    <source>
        <strain evidence="4 5">ATCC BAA-1881</strain>
    </source>
</reference>
<evidence type="ECO:0000313" key="5">
    <source>
        <dbReference type="Proteomes" id="UP000248806"/>
    </source>
</evidence>
<sequence length="218" mass="23703">MTHDTRHLTTEELSAYLDGELTSPEQDKAERHIQSCEDCRQSLESLRQTVALLHDLPPLPLPRSFTLPVEEGSTVTPVSKHKRHLPGPLRRSLRLISGLAAVIGIFFLLSGFLMFTQQHNSVMLSSGERPASQSDSSQSAEANTPQPVTTNNKPTTPSLKKTQETTHPPQTQEPAPGFSLLSFLNLNTPGIQLGVGILLAILGGMGVTLFKPRTRGSP</sequence>
<evidence type="ECO:0000259" key="3">
    <source>
        <dbReference type="Pfam" id="PF13490"/>
    </source>
</evidence>
<comment type="caution">
    <text evidence="4">The sequence shown here is derived from an EMBL/GenBank/DDBJ whole genome shotgun (WGS) entry which is preliminary data.</text>
</comment>
<organism evidence="4 5">
    <name type="scientific">Thermosporothrix hazakensis</name>
    <dbReference type="NCBI Taxonomy" id="644383"/>
    <lineage>
        <taxon>Bacteria</taxon>
        <taxon>Bacillati</taxon>
        <taxon>Chloroflexota</taxon>
        <taxon>Ktedonobacteria</taxon>
        <taxon>Ktedonobacterales</taxon>
        <taxon>Thermosporotrichaceae</taxon>
        <taxon>Thermosporothrix</taxon>
    </lineage>
</organism>
<keyword evidence="2" id="KW-1133">Transmembrane helix</keyword>
<dbReference type="RefSeq" id="WP_170142339.1">
    <property type="nucleotide sequence ID" value="NZ_BIFX01000001.1"/>
</dbReference>
<dbReference type="Proteomes" id="UP000248806">
    <property type="component" value="Unassembled WGS sequence"/>
</dbReference>
<feature type="transmembrane region" description="Helical" evidence="2">
    <location>
        <begin position="190"/>
        <end position="210"/>
    </location>
</feature>
<dbReference type="Gene3D" id="1.10.10.1320">
    <property type="entry name" value="Anti-sigma factor, zinc-finger domain"/>
    <property type="match status" value="1"/>
</dbReference>
<dbReference type="Pfam" id="PF13490">
    <property type="entry name" value="zf-HC2"/>
    <property type="match status" value="1"/>
</dbReference>
<name>A0A326UEG8_THEHA</name>